<organism evidence="2 3">
    <name type="scientific">Roseburia hominis (strain DSM 16839 / JCM 17582 / NCIMB 14029 / A2-183)</name>
    <dbReference type="NCBI Taxonomy" id="585394"/>
    <lineage>
        <taxon>Bacteria</taxon>
        <taxon>Bacillati</taxon>
        <taxon>Bacillota</taxon>
        <taxon>Clostridia</taxon>
        <taxon>Lachnospirales</taxon>
        <taxon>Lachnospiraceae</taxon>
        <taxon>Roseburia</taxon>
    </lineage>
</organism>
<proteinExistence type="predicted"/>
<gene>
    <name evidence="2" type="ordered locus">RHOM_13285</name>
</gene>
<evidence type="ECO:0000256" key="1">
    <source>
        <dbReference type="SAM" id="SignalP"/>
    </source>
</evidence>
<name>G2T4F8_ROSHA</name>
<protein>
    <submittedName>
        <fullName evidence="2">Uncharacterized protein</fullName>
    </submittedName>
</protein>
<dbReference type="GeneID" id="93724370"/>
<reference evidence="2 3" key="1">
    <citation type="journal article" date="2015" name="Genome Announc.">
        <title>Complete genome sequence of the human gut symbiont Roseburia hominis.</title>
        <authorList>
            <person name="Travis A.J."/>
            <person name="Kelly D."/>
            <person name="Flint H.J."/>
            <person name="Aminov R.I."/>
        </authorList>
    </citation>
    <scope>NUCLEOTIDE SEQUENCE [LARGE SCALE GENOMIC DNA]</scope>
    <source>
        <strain evidence="3">DSM 16839 / JCM 17582 / NCIMB 14029 / A2-183</strain>
    </source>
</reference>
<dbReference type="HOGENOM" id="CLU_1309348_0_0_9"/>
<dbReference type="RefSeq" id="WP_014080769.1">
    <property type="nucleotide sequence ID" value="NC_015977.1"/>
</dbReference>
<evidence type="ECO:0000313" key="3">
    <source>
        <dbReference type="Proteomes" id="UP000008178"/>
    </source>
</evidence>
<dbReference type="OrthoDB" id="9804799at2"/>
<dbReference type="STRING" id="585394.RHOM_13285"/>
<dbReference type="BioCyc" id="RHOM585394:G1H02-2639-MONOMER"/>
<accession>G2T4F8</accession>
<sequence>MRTKKLLGIGLGSLLLLSLVGFGTAAAAQHQTEAEPPISLEKEVLCRTGENGLQFSLDGNSWMPQSEYEKEIPKIDWWTASEYEDWIATQKTELEALIGTGDGWYDGQGVFHEWTQDSVNAQIAEYEKILDEIKSGTLYSKDNDEGIGYAQIPPDGKDIVSVYGANFVRSDGSSFHIGDFATQEELDDAIEKAVSDGQITQEEADTASYQ</sequence>
<evidence type="ECO:0000313" key="2">
    <source>
        <dbReference type="EMBL" id="AEN97763.1"/>
    </source>
</evidence>
<dbReference type="KEGG" id="rho:RHOM_13285"/>
<feature type="chain" id="PRO_5003438047" evidence="1">
    <location>
        <begin position="28"/>
        <end position="210"/>
    </location>
</feature>
<dbReference type="EMBL" id="CP003040">
    <property type="protein sequence ID" value="AEN97763.1"/>
    <property type="molecule type" value="Genomic_DNA"/>
</dbReference>
<feature type="signal peptide" evidence="1">
    <location>
        <begin position="1"/>
        <end position="27"/>
    </location>
</feature>
<keyword evidence="1" id="KW-0732">Signal</keyword>
<keyword evidence="3" id="KW-1185">Reference proteome</keyword>
<dbReference type="AlphaFoldDB" id="G2T4F8"/>
<dbReference type="Proteomes" id="UP000008178">
    <property type="component" value="Chromosome"/>
</dbReference>